<dbReference type="PROSITE" id="PS50850">
    <property type="entry name" value="MFS"/>
    <property type="match status" value="1"/>
</dbReference>
<dbReference type="InterPro" id="IPR020846">
    <property type="entry name" value="MFS_dom"/>
</dbReference>
<dbReference type="Pfam" id="PF07690">
    <property type="entry name" value="MFS_1"/>
    <property type="match status" value="1"/>
</dbReference>
<comment type="subcellular location">
    <subcellularLocation>
        <location evidence="1">Cell membrane</location>
        <topology evidence="1">Multi-pass membrane protein</topology>
    </subcellularLocation>
</comment>
<evidence type="ECO:0000256" key="1">
    <source>
        <dbReference type="ARBA" id="ARBA00004651"/>
    </source>
</evidence>
<feature type="domain" description="Major facilitator superfamily (MFS) profile" evidence="9">
    <location>
        <begin position="7"/>
        <end position="401"/>
    </location>
</feature>
<dbReference type="InterPro" id="IPR051084">
    <property type="entry name" value="H+-coupled_symporters"/>
</dbReference>
<evidence type="ECO:0000256" key="8">
    <source>
        <dbReference type="SAM" id="Phobius"/>
    </source>
</evidence>
<dbReference type="AlphaFoldDB" id="A0A7Y4A184"/>
<feature type="transmembrane region" description="Helical" evidence="8">
    <location>
        <begin position="46"/>
        <end position="66"/>
    </location>
</feature>
<evidence type="ECO:0000256" key="6">
    <source>
        <dbReference type="ARBA" id="ARBA00022989"/>
    </source>
</evidence>
<keyword evidence="7 8" id="KW-0472">Membrane</keyword>
<dbReference type="InterPro" id="IPR011701">
    <property type="entry name" value="MFS"/>
</dbReference>
<keyword evidence="3" id="KW-1003">Cell membrane</keyword>
<evidence type="ECO:0000313" key="11">
    <source>
        <dbReference type="Proteomes" id="UP000565719"/>
    </source>
</evidence>
<reference evidence="10 11" key="1">
    <citation type="submission" date="2019-09" db="EMBL/GenBank/DDBJ databases">
        <title>Draft genome sequencing and comparative genomics of hatchery-associated Vibrios.</title>
        <authorList>
            <person name="Kehlet-Delgado H."/>
            <person name="Mueller R.S."/>
        </authorList>
    </citation>
    <scope>NUCLEOTIDE SEQUENCE [LARGE SCALE GENOMIC DNA]</scope>
    <source>
        <strain evidence="10 11">99-46-Y</strain>
    </source>
</reference>
<feature type="transmembrane region" description="Helical" evidence="8">
    <location>
        <begin position="142"/>
        <end position="163"/>
    </location>
</feature>
<dbReference type="RefSeq" id="WP_171361198.1">
    <property type="nucleotide sequence ID" value="NZ_VTXC01000028.1"/>
</dbReference>
<feature type="transmembrane region" description="Helical" evidence="8">
    <location>
        <begin position="280"/>
        <end position="298"/>
    </location>
</feature>
<dbReference type="GO" id="GO:0015293">
    <property type="term" value="F:symporter activity"/>
    <property type="evidence" value="ECO:0007669"/>
    <property type="project" value="UniProtKB-KW"/>
</dbReference>
<feature type="transmembrane region" description="Helical" evidence="8">
    <location>
        <begin position="304"/>
        <end position="329"/>
    </location>
</feature>
<keyword evidence="5" id="KW-0769">Symport</keyword>
<evidence type="ECO:0000259" key="9">
    <source>
        <dbReference type="PROSITE" id="PS50850"/>
    </source>
</evidence>
<feature type="transmembrane region" description="Helical" evidence="8">
    <location>
        <begin position="217"/>
        <end position="238"/>
    </location>
</feature>
<evidence type="ECO:0000256" key="4">
    <source>
        <dbReference type="ARBA" id="ARBA00022692"/>
    </source>
</evidence>
<keyword evidence="4 8" id="KW-0812">Transmembrane</keyword>
<protein>
    <submittedName>
        <fullName evidence="10">MHS family MFS transporter</fullName>
    </submittedName>
</protein>
<keyword evidence="6 8" id="KW-1133">Transmembrane helix</keyword>
<gene>
    <name evidence="10" type="ORF">F0225_11480</name>
</gene>
<evidence type="ECO:0000256" key="7">
    <source>
        <dbReference type="ARBA" id="ARBA00023136"/>
    </source>
</evidence>
<accession>A0A7Y4A184</accession>
<dbReference type="Gene3D" id="1.20.1250.20">
    <property type="entry name" value="MFS general substrate transporter like domains"/>
    <property type="match status" value="1"/>
</dbReference>
<feature type="transmembrane region" description="Helical" evidence="8">
    <location>
        <begin position="250"/>
        <end position="268"/>
    </location>
</feature>
<dbReference type="GO" id="GO:0005886">
    <property type="term" value="C:plasma membrane"/>
    <property type="evidence" value="ECO:0007669"/>
    <property type="project" value="UniProtKB-SubCell"/>
</dbReference>
<evidence type="ECO:0000256" key="2">
    <source>
        <dbReference type="ARBA" id="ARBA00022448"/>
    </source>
</evidence>
<keyword evidence="2" id="KW-0813">Transport</keyword>
<comment type="caution">
    <text evidence="10">The sequence shown here is derived from an EMBL/GenBank/DDBJ whole genome shotgun (WGS) entry which is preliminary data.</text>
</comment>
<feature type="transmembrane region" description="Helical" evidence="8">
    <location>
        <begin position="104"/>
        <end position="130"/>
    </location>
</feature>
<feature type="transmembrane region" description="Helical" evidence="8">
    <location>
        <begin position="78"/>
        <end position="98"/>
    </location>
</feature>
<sequence>MNLSWKNRLGVVTGNTLEYYDIAVFAAISPFIINILSKNGYNDAGMLVWGMFGLRFLLRPFGGMIIGKIADHKGKKTALIITSSLTGLSTLSMALLPLHSEYIALYLLALQMVQAFSFGGEFPTIINYLINNSPTVQHARTGSMIVASSIVGVILSLLIVSILQTVLSDQEMQSYGWRIPLLIGALNIVVSFWFRFKLPDDIKPNAKSSAKIKTNTLWIKLFSISVTGGAVFYIQNLASSIISKSTNVPYFSLLNSTFLFVLVIFAGYITDKLSTTKQTYIKGCLAGVVLYFPLYWFLTNSPLTVSILSMGAITLISAFILTNLAAVLACVAKNKTVQLGISYNIALSIFGGLTPLIVEISASYSASLIGLYAAACTLPGLCAAYLHSQESAPIGRIYSTN</sequence>
<dbReference type="SUPFAM" id="SSF103473">
    <property type="entry name" value="MFS general substrate transporter"/>
    <property type="match status" value="1"/>
</dbReference>
<organism evidence="10 11">
    <name type="scientific">Vibrio pectenicida</name>
    <dbReference type="NCBI Taxonomy" id="62763"/>
    <lineage>
        <taxon>Bacteria</taxon>
        <taxon>Pseudomonadati</taxon>
        <taxon>Pseudomonadota</taxon>
        <taxon>Gammaproteobacteria</taxon>
        <taxon>Vibrionales</taxon>
        <taxon>Vibrionaceae</taxon>
        <taxon>Vibrio</taxon>
    </lineage>
</organism>
<feature type="transmembrane region" description="Helical" evidence="8">
    <location>
        <begin position="175"/>
        <end position="196"/>
    </location>
</feature>
<dbReference type="InterPro" id="IPR036259">
    <property type="entry name" value="MFS_trans_sf"/>
</dbReference>
<evidence type="ECO:0000313" key="10">
    <source>
        <dbReference type="EMBL" id="NOH71954.1"/>
    </source>
</evidence>
<evidence type="ECO:0000256" key="5">
    <source>
        <dbReference type="ARBA" id="ARBA00022847"/>
    </source>
</evidence>
<dbReference type="EMBL" id="VTXC01000028">
    <property type="protein sequence ID" value="NOH71954.1"/>
    <property type="molecule type" value="Genomic_DNA"/>
</dbReference>
<feature type="transmembrane region" description="Helical" evidence="8">
    <location>
        <begin position="341"/>
        <end position="358"/>
    </location>
</feature>
<feature type="transmembrane region" description="Helical" evidence="8">
    <location>
        <begin position="364"/>
        <end position="386"/>
    </location>
</feature>
<proteinExistence type="predicted"/>
<dbReference type="PANTHER" id="PTHR43528">
    <property type="entry name" value="ALPHA-KETOGLUTARATE PERMEASE"/>
    <property type="match status" value="1"/>
</dbReference>
<dbReference type="PANTHER" id="PTHR43528:SF1">
    <property type="entry name" value="ALPHA-KETOGLUTARATE PERMEASE"/>
    <property type="match status" value="1"/>
</dbReference>
<name>A0A7Y4A184_9VIBR</name>
<dbReference type="Proteomes" id="UP000565719">
    <property type="component" value="Unassembled WGS sequence"/>
</dbReference>
<evidence type="ECO:0000256" key="3">
    <source>
        <dbReference type="ARBA" id="ARBA00022475"/>
    </source>
</evidence>